<feature type="non-terminal residue" evidence="1">
    <location>
        <position position="33"/>
    </location>
</feature>
<name>A0A086M3N8_TOXGO</name>
<proteinExistence type="predicted"/>
<accession>A0A086M3N8</accession>
<comment type="caution">
    <text evidence="1">The sequence shown here is derived from an EMBL/GenBank/DDBJ whole genome shotgun (WGS) entry which is preliminary data.</text>
</comment>
<dbReference type="EMBL" id="AFYV02000937">
    <property type="protein sequence ID" value="KFG63506.1"/>
    <property type="molecule type" value="Genomic_DNA"/>
</dbReference>
<evidence type="ECO:0000313" key="1">
    <source>
        <dbReference type="EMBL" id="KFG63506.1"/>
    </source>
</evidence>
<dbReference type="VEuPathDB" id="ToxoDB:TGRUB_229470B"/>
<feature type="non-terminal residue" evidence="1">
    <location>
        <position position="1"/>
    </location>
</feature>
<reference evidence="1 2" key="1">
    <citation type="submission" date="2014-05" db="EMBL/GenBank/DDBJ databases">
        <authorList>
            <person name="Sibley D."/>
            <person name="Venepally P."/>
            <person name="Karamycheva S."/>
            <person name="Hadjithomas M."/>
            <person name="Khan A."/>
            <person name="Brunk B."/>
            <person name="Roos D."/>
            <person name="Caler E."/>
            <person name="Lorenzi H."/>
        </authorList>
    </citation>
    <scope>NUCLEOTIDE SEQUENCE [LARGE SCALE GENOMIC DNA]</scope>
    <source>
        <strain evidence="1 2">RUB</strain>
    </source>
</reference>
<evidence type="ECO:0000313" key="2">
    <source>
        <dbReference type="Proteomes" id="UP000028834"/>
    </source>
</evidence>
<dbReference type="Proteomes" id="UP000028834">
    <property type="component" value="Unassembled WGS sequence"/>
</dbReference>
<organism evidence="1 2">
    <name type="scientific">Toxoplasma gondii RUB</name>
    <dbReference type="NCBI Taxonomy" id="935652"/>
    <lineage>
        <taxon>Eukaryota</taxon>
        <taxon>Sar</taxon>
        <taxon>Alveolata</taxon>
        <taxon>Apicomplexa</taxon>
        <taxon>Conoidasida</taxon>
        <taxon>Coccidia</taxon>
        <taxon>Eucoccidiorida</taxon>
        <taxon>Eimeriorina</taxon>
        <taxon>Sarcocystidae</taxon>
        <taxon>Toxoplasma</taxon>
    </lineage>
</organism>
<protein>
    <submittedName>
        <fullName evidence="1">Uncharacterized protein</fullName>
    </submittedName>
</protein>
<gene>
    <name evidence="1" type="ORF">TGRUB_229470B</name>
</gene>
<dbReference type="AlphaFoldDB" id="A0A086M3N8"/>
<sequence length="33" mass="3801">TKRTPRRLRASNGRTHRVDCTHVETCSGARQHL</sequence>